<dbReference type="PROSITE" id="PS50005">
    <property type="entry name" value="TPR"/>
    <property type="match status" value="2"/>
</dbReference>
<dbReference type="SMART" id="SM00028">
    <property type="entry name" value="TPR"/>
    <property type="match status" value="2"/>
</dbReference>
<reference evidence="3" key="1">
    <citation type="journal article" date="2015" name="Nature">
        <title>Complex archaea that bridge the gap between prokaryotes and eukaryotes.</title>
        <authorList>
            <person name="Spang A."/>
            <person name="Saw J.H."/>
            <person name="Jorgensen S.L."/>
            <person name="Zaremba-Niedzwiedzka K."/>
            <person name="Martijn J."/>
            <person name="Lind A.E."/>
            <person name="van Eijk R."/>
            <person name="Schleper C."/>
            <person name="Guy L."/>
            <person name="Ettema T.J."/>
        </authorList>
    </citation>
    <scope>NUCLEOTIDE SEQUENCE</scope>
</reference>
<feature type="non-terminal residue" evidence="3">
    <location>
        <position position="120"/>
    </location>
</feature>
<dbReference type="EMBL" id="LAZR01026702">
    <property type="protein sequence ID" value="KKL67920.1"/>
    <property type="molecule type" value="Genomic_DNA"/>
</dbReference>
<evidence type="ECO:0000313" key="3">
    <source>
        <dbReference type="EMBL" id="KKL67920.1"/>
    </source>
</evidence>
<dbReference type="SUPFAM" id="SSF48452">
    <property type="entry name" value="TPR-like"/>
    <property type="match status" value="1"/>
</dbReference>
<dbReference type="AlphaFoldDB" id="A0A0F9GEQ7"/>
<evidence type="ECO:0000256" key="1">
    <source>
        <dbReference type="ARBA" id="ARBA00022737"/>
    </source>
</evidence>
<dbReference type="InterPro" id="IPR011990">
    <property type="entry name" value="TPR-like_helical_dom_sf"/>
</dbReference>
<dbReference type="PANTHER" id="PTHR44858">
    <property type="entry name" value="TETRATRICOPEPTIDE REPEAT PROTEIN 6"/>
    <property type="match status" value="1"/>
</dbReference>
<evidence type="ECO:0000256" key="2">
    <source>
        <dbReference type="ARBA" id="ARBA00022803"/>
    </source>
</evidence>
<protein>
    <submittedName>
        <fullName evidence="3">Uncharacterized protein</fullName>
    </submittedName>
</protein>
<dbReference type="InterPro" id="IPR019734">
    <property type="entry name" value="TPR_rpt"/>
</dbReference>
<proteinExistence type="predicted"/>
<accession>A0A0F9GEQ7</accession>
<organism evidence="3">
    <name type="scientific">marine sediment metagenome</name>
    <dbReference type="NCBI Taxonomy" id="412755"/>
    <lineage>
        <taxon>unclassified sequences</taxon>
        <taxon>metagenomes</taxon>
        <taxon>ecological metagenomes</taxon>
    </lineage>
</organism>
<dbReference type="Gene3D" id="1.25.40.10">
    <property type="entry name" value="Tetratricopeptide repeat domain"/>
    <property type="match status" value="1"/>
</dbReference>
<keyword evidence="1" id="KW-0677">Repeat</keyword>
<keyword evidence="2" id="KW-0802">TPR repeat</keyword>
<sequence length="120" mass="13921">MRIKTPRHIVLVLLMVLGITSLSAQINIHTHYMRGRQQLAGHEFTQAIQTFNLILQYNPEHAEALFYRGIAKFQLSDYSGAEADFTSSLEIKPYKTEALYYRGLLKLERSQFLDAFRDIQ</sequence>
<comment type="caution">
    <text evidence="3">The sequence shown here is derived from an EMBL/GenBank/DDBJ whole genome shotgun (WGS) entry which is preliminary data.</text>
</comment>
<name>A0A0F9GEQ7_9ZZZZ</name>
<gene>
    <name evidence="3" type="ORF">LCGC14_2130180</name>
</gene>
<dbReference type="PANTHER" id="PTHR44858:SF1">
    <property type="entry name" value="UDP-N-ACETYLGLUCOSAMINE--PEPTIDE N-ACETYLGLUCOSAMINYLTRANSFERASE SPINDLY-RELATED"/>
    <property type="match status" value="1"/>
</dbReference>
<dbReference type="InterPro" id="IPR050498">
    <property type="entry name" value="Ycf3"/>
</dbReference>